<proteinExistence type="inferred from homology"/>
<evidence type="ECO:0000256" key="3">
    <source>
        <dbReference type="ARBA" id="ARBA00023315"/>
    </source>
</evidence>
<dbReference type="InterPro" id="IPR051016">
    <property type="entry name" value="Diverse_Substrate_AcTransf"/>
</dbReference>
<dbReference type="WBParaSite" id="PSAMB.scaffold1046size36713.g10536.t1">
    <property type="protein sequence ID" value="PSAMB.scaffold1046size36713.g10536.t1"/>
    <property type="gene ID" value="PSAMB.scaffold1046size36713.g10536"/>
</dbReference>
<protein>
    <submittedName>
        <fullName evidence="6">N-acetyltransferase domain-containing protein</fullName>
    </submittedName>
</protein>
<dbReference type="InterPro" id="IPR016181">
    <property type="entry name" value="Acyl_CoA_acyltransferase"/>
</dbReference>
<dbReference type="Proteomes" id="UP000887566">
    <property type="component" value="Unplaced"/>
</dbReference>
<sequence>MPLQIISATSAHAAEINTLLHELAAFEKLPEGPELSEGEIGEAIANKNLHGLLAYMDEELAGFALFDYSFCTWQGKYMFLHEIFVRPAHRKHGVGKGLWKAIAKLAHEQNLARIQLDVLDWNTDAIKFYKAFGAVDFTKEEGWRDFRVPRSEIAKFAAANPSAAV</sequence>
<keyword evidence="5" id="KW-1185">Reference proteome</keyword>
<dbReference type="PROSITE" id="PS51186">
    <property type="entry name" value="GNAT"/>
    <property type="match status" value="1"/>
</dbReference>
<dbReference type="InterPro" id="IPR000182">
    <property type="entry name" value="GNAT_dom"/>
</dbReference>
<dbReference type="CDD" id="cd04301">
    <property type="entry name" value="NAT_SF"/>
    <property type="match status" value="1"/>
</dbReference>
<organism evidence="5 6">
    <name type="scientific">Plectus sambesii</name>
    <dbReference type="NCBI Taxonomy" id="2011161"/>
    <lineage>
        <taxon>Eukaryota</taxon>
        <taxon>Metazoa</taxon>
        <taxon>Ecdysozoa</taxon>
        <taxon>Nematoda</taxon>
        <taxon>Chromadorea</taxon>
        <taxon>Plectida</taxon>
        <taxon>Plectina</taxon>
        <taxon>Plectoidea</taxon>
        <taxon>Plectidae</taxon>
        <taxon>Plectus</taxon>
    </lineage>
</organism>
<evidence type="ECO:0000313" key="6">
    <source>
        <dbReference type="WBParaSite" id="PSAMB.scaffold1046size36713.g10536.t1"/>
    </source>
</evidence>
<dbReference type="PANTHER" id="PTHR10545">
    <property type="entry name" value="DIAMINE N-ACETYLTRANSFERASE"/>
    <property type="match status" value="1"/>
</dbReference>
<dbReference type="Gene3D" id="3.40.630.30">
    <property type="match status" value="1"/>
</dbReference>
<dbReference type="AlphaFoldDB" id="A0A914UIT6"/>
<evidence type="ECO:0000256" key="1">
    <source>
        <dbReference type="ARBA" id="ARBA00008694"/>
    </source>
</evidence>
<feature type="domain" description="N-acetyltransferase" evidence="4">
    <location>
        <begin position="14"/>
        <end position="158"/>
    </location>
</feature>
<evidence type="ECO:0000256" key="2">
    <source>
        <dbReference type="ARBA" id="ARBA00022679"/>
    </source>
</evidence>
<comment type="similarity">
    <text evidence="1">Belongs to the acetyltransferase family.</text>
</comment>
<accession>A0A914UIT6</accession>
<evidence type="ECO:0000313" key="5">
    <source>
        <dbReference type="Proteomes" id="UP000887566"/>
    </source>
</evidence>
<dbReference type="PANTHER" id="PTHR10545:SF29">
    <property type="entry name" value="GH14572P-RELATED"/>
    <property type="match status" value="1"/>
</dbReference>
<dbReference type="SUPFAM" id="SSF55729">
    <property type="entry name" value="Acyl-CoA N-acyltransferases (Nat)"/>
    <property type="match status" value="1"/>
</dbReference>
<keyword evidence="2" id="KW-0808">Transferase</keyword>
<name>A0A914UIT6_9BILA</name>
<dbReference type="GO" id="GO:0008080">
    <property type="term" value="F:N-acetyltransferase activity"/>
    <property type="evidence" value="ECO:0007669"/>
    <property type="project" value="TreeGrafter"/>
</dbReference>
<dbReference type="FunFam" id="3.40.630.30:FF:000064">
    <property type="entry name" value="GNAT family acetyltransferase"/>
    <property type="match status" value="1"/>
</dbReference>
<keyword evidence="3" id="KW-0012">Acyltransferase</keyword>
<reference evidence="6" key="1">
    <citation type="submission" date="2022-11" db="UniProtKB">
        <authorList>
            <consortium name="WormBaseParasite"/>
        </authorList>
    </citation>
    <scope>IDENTIFICATION</scope>
</reference>
<evidence type="ECO:0000259" key="4">
    <source>
        <dbReference type="PROSITE" id="PS51186"/>
    </source>
</evidence>
<dbReference type="Pfam" id="PF00583">
    <property type="entry name" value="Acetyltransf_1"/>
    <property type="match status" value="1"/>
</dbReference>